<dbReference type="CDD" id="cd03704">
    <property type="entry name" value="eRF3_C_III"/>
    <property type="match status" value="1"/>
</dbReference>
<dbReference type="Proteomes" id="UP000092445">
    <property type="component" value="Unassembled WGS sequence"/>
</dbReference>
<dbReference type="GO" id="GO:0003747">
    <property type="term" value="F:translation release factor activity"/>
    <property type="evidence" value="ECO:0007669"/>
    <property type="project" value="InterPro"/>
</dbReference>
<dbReference type="Pfam" id="PF22594">
    <property type="entry name" value="GTP-eEF1A_C"/>
    <property type="match status" value="1"/>
</dbReference>
<dbReference type="GO" id="GO:0000288">
    <property type="term" value="P:nuclear-transcribed mRNA catabolic process, deadenylation-dependent decay"/>
    <property type="evidence" value="ECO:0007669"/>
    <property type="project" value="InterPro"/>
</dbReference>
<dbReference type="Gene3D" id="3.40.50.300">
    <property type="entry name" value="P-loop containing nucleotide triphosphate hydrolases"/>
    <property type="match status" value="1"/>
</dbReference>
<dbReference type="PANTHER" id="PTHR23115">
    <property type="entry name" value="TRANSLATION FACTOR"/>
    <property type="match status" value="1"/>
</dbReference>
<comment type="catalytic activity">
    <reaction evidence="16">
        <text>GTP + H2O = GDP + phosphate + H(+)</text>
        <dbReference type="Rhea" id="RHEA:19669"/>
        <dbReference type="ChEBI" id="CHEBI:15377"/>
        <dbReference type="ChEBI" id="CHEBI:15378"/>
        <dbReference type="ChEBI" id="CHEBI:37565"/>
        <dbReference type="ChEBI" id="CHEBI:43474"/>
        <dbReference type="ChEBI" id="CHEBI:58189"/>
    </reaction>
    <physiologicalReaction direction="left-to-right" evidence="16">
        <dbReference type="Rhea" id="RHEA:19670"/>
    </physiologicalReaction>
</comment>
<dbReference type="GO" id="GO:0005829">
    <property type="term" value="C:cytosol"/>
    <property type="evidence" value="ECO:0007669"/>
    <property type="project" value="UniProtKB-ARBA"/>
</dbReference>
<dbReference type="InterPro" id="IPR009818">
    <property type="entry name" value="PAM2_motif"/>
</dbReference>
<comment type="subcellular location">
    <subcellularLocation>
        <location evidence="1">Cytoplasm</location>
    </subcellularLocation>
</comment>
<dbReference type="InterPro" id="IPR027417">
    <property type="entry name" value="P-loop_NTPase"/>
</dbReference>
<evidence type="ECO:0000256" key="1">
    <source>
        <dbReference type="ARBA" id="ARBA00004496"/>
    </source>
</evidence>
<dbReference type="Pfam" id="PF00009">
    <property type="entry name" value="GTP_EFTU"/>
    <property type="match status" value="1"/>
</dbReference>
<feature type="domain" description="Tr-type G" evidence="18">
    <location>
        <begin position="189"/>
        <end position="415"/>
    </location>
</feature>
<dbReference type="InterPro" id="IPR050100">
    <property type="entry name" value="TRAFAC_GTPase_members"/>
</dbReference>
<dbReference type="PRINTS" id="PR01343">
    <property type="entry name" value="YEASTERF"/>
</dbReference>
<evidence type="ECO:0000256" key="16">
    <source>
        <dbReference type="ARBA" id="ARBA00049117"/>
    </source>
</evidence>
<evidence type="ECO:0000256" key="3">
    <source>
        <dbReference type="ARBA" id="ARBA00015765"/>
    </source>
</evidence>
<evidence type="ECO:0000259" key="18">
    <source>
        <dbReference type="PROSITE" id="PS51722"/>
    </source>
</evidence>
<evidence type="ECO:0000256" key="8">
    <source>
        <dbReference type="ARBA" id="ARBA00022801"/>
    </source>
</evidence>
<feature type="region of interest" description="Disordered" evidence="17">
    <location>
        <begin position="154"/>
        <end position="187"/>
    </location>
</feature>
<evidence type="ECO:0000256" key="15">
    <source>
        <dbReference type="ARBA" id="ARBA00031881"/>
    </source>
</evidence>
<name>A0A1A9ZK70_GLOPL</name>
<protein>
    <recommendedName>
        <fullName evidence="3">Eukaryotic peptide chain release factor GTP-binding subunit</fullName>
    </recommendedName>
    <alternativeName>
        <fullName evidence="15">ERF-3</fullName>
    </alternativeName>
    <alternativeName>
        <fullName evidence="14">ERF2</fullName>
    </alternativeName>
    <alternativeName>
        <fullName evidence="12">Polypeptide release factor 3</fullName>
    </alternativeName>
    <alternativeName>
        <fullName evidence="13">Translation release factor 3</fullName>
    </alternativeName>
</protein>
<evidence type="ECO:0000256" key="5">
    <source>
        <dbReference type="ARBA" id="ARBA00022553"/>
    </source>
</evidence>
<dbReference type="SUPFAM" id="SSF50447">
    <property type="entry name" value="Translation proteins"/>
    <property type="match status" value="1"/>
</dbReference>
<dbReference type="FunFam" id="2.40.30.10:FF:000024">
    <property type="entry name" value="Eukaryotic peptide chain release factor GTP-binding subunit ERF3A"/>
    <property type="match status" value="1"/>
</dbReference>
<evidence type="ECO:0000256" key="9">
    <source>
        <dbReference type="ARBA" id="ARBA00022917"/>
    </source>
</evidence>
<evidence type="ECO:0000256" key="10">
    <source>
        <dbReference type="ARBA" id="ARBA00023134"/>
    </source>
</evidence>
<dbReference type="InterPro" id="IPR000795">
    <property type="entry name" value="T_Tr_GTP-bd_dom"/>
</dbReference>
<dbReference type="VEuPathDB" id="VectorBase:GPAI017411"/>
<evidence type="ECO:0000256" key="7">
    <source>
        <dbReference type="ARBA" id="ARBA00022741"/>
    </source>
</evidence>
<sequence length="603" mass="65871">MAQENTEMATKFSTLNVNAAEFVPSFGFSSAAAASVSLNINSEPAVPVTTSDVVMDSEPASGSGTPATTPNSEGSGSASTNPVIVQEVETAADSPMETSPFKIAAAPVENINTADNIEANNVCVTFNHIFIGNGGHFKNDPVDSWDVEDEPIITPEDEGVDDIEDGEGETTPKVSKKKPPKVEESRSKKEHVNVVFIGHVDAGKSTIGGQIMSLTGMVDKRTLEKYEREAREKSRESWYLSWALDTNQEERDKGKTVEVGRAFFETERKHFTILDAPGHKSFVPNMIGGAAQADLAVLVISARKGEFETGFDRGGQTREHAMLAKTAGVKHLVVLVNKMDDPTVNWDEARYNECKDKILPYLKKLGFNPTKDLTFMPCSGLSGAGLRDPIPESICPWYRGPAFIPFIDELPSLNRKLDGPFIMPIVDKYKDMGTVVMGKVESGCARKGQNLLVMPNRTQVAVDQLWSDDDEVTSVGPGENVKIKLKGIEEEDVSPGFVLCDASNPIKTGKIFDAQVVILEHKSIICAGYSAVMHIHCAAEEVTVKALICLVDKKTGEKSKSRPRFVKQDQVAIMRIECSGMICLEQFKLFPQMGRFTLRDESK</sequence>
<dbReference type="CDD" id="cd04089">
    <property type="entry name" value="eRF3_II"/>
    <property type="match status" value="1"/>
</dbReference>
<dbReference type="AlphaFoldDB" id="A0A1A9ZK70"/>
<dbReference type="SUPFAM" id="SSF50465">
    <property type="entry name" value="EF-Tu/eEF-1alpha/eIF2-gamma C-terminal domain"/>
    <property type="match status" value="1"/>
</dbReference>
<evidence type="ECO:0000256" key="4">
    <source>
        <dbReference type="ARBA" id="ARBA00022490"/>
    </source>
</evidence>
<keyword evidence="6" id="KW-0677">Repeat</keyword>
<evidence type="ECO:0000313" key="19">
    <source>
        <dbReference type="EnsemblMetazoa" id="GPAI017411-PA"/>
    </source>
</evidence>
<dbReference type="InterPro" id="IPR009000">
    <property type="entry name" value="Transl_B-barrel_sf"/>
</dbReference>
<dbReference type="InterPro" id="IPR004161">
    <property type="entry name" value="EFTu-like_2"/>
</dbReference>
<comment type="similarity">
    <text evidence="2">Belongs to the TRAFAC class translation factor GTPase superfamily. Classic translation factor GTPase family. EF-Tu/EF-1A subfamily.</text>
</comment>
<feature type="region of interest" description="Disordered" evidence="17">
    <location>
        <begin position="54"/>
        <end position="80"/>
    </location>
</feature>
<organism evidence="19 20">
    <name type="scientific">Glossina pallidipes</name>
    <name type="common">Tsetse fly</name>
    <dbReference type="NCBI Taxonomy" id="7398"/>
    <lineage>
        <taxon>Eukaryota</taxon>
        <taxon>Metazoa</taxon>
        <taxon>Ecdysozoa</taxon>
        <taxon>Arthropoda</taxon>
        <taxon>Hexapoda</taxon>
        <taxon>Insecta</taxon>
        <taxon>Pterygota</taxon>
        <taxon>Neoptera</taxon>
        <taxon>Endopterygota</taxon>
        <taxon>Diptera</taxon>
        <taxon>Brachycera</taxon>
        <taxon>Muscomorpha</taxon>
        <taxon>Hippoboscoidea</taxon>
        <taxon>Glossinidae</taxon>
        <taxon>Glossina</taxon>
    </lineage>
</organism>
<evidence type="ECO:0000313" key="20">
    <source>
        <dbReference type="Proteomes" id="UP000092445"/>
    </source>
</evidence>
<dbReference type="FunFam" id="3.40.50.300:FF:000270">
    <property type="entry name" value="Eukaryotic peptide chain release factor GTP-binding subunit ERF3A"/>
    <property type="match status" value="1"/>
</dbReference>
<evidence type="ECO:0000256" key="14">
    <source>
        <dbReference type="ARBA" id="ARBA00030845"/>
    </source>
</evidence>
<keyword evidence="5" id="KW-0597">Phosphoprotein</keyword>
<dbReference type="Pfam" id="PF03144">
    <property type="entry name" value="GTP_EFTU_D2"/>
    <property type="match status" value="1"/>
</dbReference>
<dbReference type="EnsemblMetazoa" id="GPAI017411-RA">
    <property type="protein sequence ID" value="GPAI017411-PA"/>
    <property type="gene ID" value="GPAI017411"/>
</dbReference>
<keyword evidence="9" id="KW-0648">Protein biosynthesis</keyword>
<accession>A0A1A9ZK70</accession>
<keyword evidence="7" id="KW-0547">Nucleotide-binding</keyword>
<dbReference type="STRING" id="7398.A0A1A9ZK70"/>
<evidence type="ECO:0000256" key="6">
    <source>
        <dbReference type="ARBA" id="ARBA00022737"/>
    </source>
</evidence>
<dbReference type="PRINTS" id="PR00315">
    <property type="entry name" value="ELONGATNFCT"/>
</dbReference>
<dbReference type="GO" id="GO:0003924">
    <property type="term" value="F:GTPase activity"/>
    <property type="evidence" value="ECO:0007669"/>
    <property type="project" value="InterPro"/>
</dbReference>
<keyword evidence="10" id="KW-0342">GTP-binding</keyword>
<dbReference type="SUPFAM" id="SSF52540">
    <property type="entry name" value="P-loop containing nucleoside triphosphate hydrolases"/>
    <property type="match status" value="1"/>
</dbReference>
<feature type="compositionally biased region" description="Polar residues" evidence="17">
    <location>
        <begin position="60"/>
        <end position="80"/>
    </location>
</feature>
<dbReference type="InterPro" id="IPR009001">
    <property type="entry name" value="Transl_elong_EF1A/Init_IF2_C"/>
</dbReference>
<dbReference type="InterPro" id="IPR003285">
    <property type="entry name" value="Sup35"/>
</dbReference>
<dbReference type="PROSITE" id="PS51722">
    <property type="entry name" value="G_TR_2"/>
    <property type="match status" value="1"/>
</dbReference>
<reference evidence="20" key="1">
    <citation type="submission" date="2014-03" db="EMBL/GenBank/DDBJ databases">
        <authorList>
            <person name="Aksoy S."/>
            <person name="Warren W."/>
            <person name="Wilson R.K."/>
        </authorList>
    </citation>
    <scope>NUCLEOTIDE SEQUENCE [LARGE SCALE GENOMIC DNA]</scope>
    <source>
        <strain evidence="20">IAEA</strain>
    </source>
</reference>
<dbReference type="CDD" id="cd01883">
    <property type="entry name" value="EF1_alpha"/>
    <property type="match status" value="1"/>
</dbReference>
<reference evidence="19" key="2">
    <citation type="submission" date="2020-05" db="UniProtKB">
        <authorList>
            <consortium name="EnsemblMetazoa"/>
        </authorList>
    </citation>
    <scope>IDENTIFICATION</scope>
    <source>
        <strain evidence="19">IAEA</strain>
    </source>
</reference>
<dbReference type="InterPro" id="IPR031157">
    <property type="entry name" value="G_TR_CS"/>
</dbReference>
<dbReference type="PROSITE" id="PS00301">
    <property type="entry name" value="G_TR_1"/>
    <property type="match status" value="1"/>
</dbReference>
<keyword evidence="8" id="KW-0378">Hydrolase</keyword>
<keyword evidence="11" id="KW-0866">Nonsense-mediated mRNA decay</keyword>
<feature type="compositionally biased region" description="Acidic residues" evidence="17">
    <location>
        <begin position="154"/>
        <end position="168"/>
    </location>
</feature>
<dbReference type="FunFam" id="2.40.30.10:FF:000017">
    <property type="entry name" value="Eukaryotic peptide chain release factor GTP-binding subunit"/>
    <property type="match status" value="1"/>
</dbReference>
<evidence type="ECO:0000256" key="2">
    <source>
        <dbReference type="ARBA" id="ARBA00007249"/>
    </source>
</evidence>
<evidence type="ECO:0000256" key="12">
    <source>
        <dbReference type="ARBA" id="ARBA00029585"/>
    </source>
</evidence>
<evidence type="ECO:0000256" key="11">
    <source>
        <dbReference type="ARBA" id="ARBA00023161"/>
    </source>
</evidence>
<dbReference type="Gene3D" id="2.40.30.10">
    <property type="entry name" value="Translation factors"/>
    <property type="match status" value="2"/>
</dbReference>
<dbReference type="GO" id="GO:0000184">
    <property type="term" value="P:nuclear-transcribed mRNA catabolic process, nonsense-mediated decay"/>
    <property type="evidence" value="ECO:0007669"/>
    <property type="project" value="UniProtKB-KW"/>
</dbReference>
<proteinExistence type="inferred from homology"/>
<dbReference type="Pfam" id="PF07145">
    <property type="entry name" value="PAM2"/>
    <property type="match status" value="1"/>
</dbReference>
<keyword evidence="20" id="KW-1185">Reference proteome</keyword>
<keyword evidence="4" id="KW-0963">Cytoplasm</keyword>
<dbReference type="GO" id="GO:0005525">
    <property type="term" value="F:GTP binding"/>
    <property type="evidence" value="ECO:0007669"/>
    <property type="project" value="UniProtKB-KW"/>
</dbReference>
<evidence type="ECO:0000256" key="17">
    <source>
        <dbReference type="SAM" id="MobiDB-lite"/>
    </source>
</evidence>
<evidence type="ECO:0000256" key="13">
    <source>
        <dbReference type="ARBA" id="ARBA00030210"/>
    </source>
</evidence>
<dbReference type="InterPro" id="IPR054696">
    <property type="entry name" value="GTP-eEF1A_C"/>
</dbReference>